<keyword evidence="3" id="KW-1185">Reference proteome</keyword>
<evidence type="ECO:0000313" key="3">
    <source>
        <dbReference type="Proteomes" id="UP000536441"/>
    </source>
</evidence>
<proteinExistence type="predicted"/>
<name>A0A7Y6B217_9SPHN</name>
<comment type="caution">
    <text evidence="2">The sequence shown here is derived from an EMBL/GenBank/DDBJ whole genome shotgun (WGS) entry which is preliminary data.</text>
</comment>
<gene>
    <name evidence="2" type="ORF">HP438_03300</name>
</gene>
<feature type="region of interest" description="Disordered" evidence="1">
    <location>
        <begin position="51"/>
        <end position="97"/>
    </location>
</feature>
<dbReference type="Proteomes" id="UP000536441">
    <property type="component" value="Unassembled WGS sequence"/>
</dbReference>
<dbReference type="RefSeq" id="WP_175310781.1">
    <property type="nucleotide sequence ID" value="NZ_CBCRYR010000041.1"/>
</dbReference>
<sequence length="148" mass="16597">MTVRVKVEGLRDLDRALGQLKPALAKGVLRRVAVKALQPFDKAWREKAPHLTGNLEDSGGVGTKLTRRQAQMNRRREDRDTVEVFAGPNDPAAVPEEFGWENGRAQPFVRPAWDETKHEALEIVKRELGPEITRTAERAARRAAGGRR</sequence>
<evidence type="ECO:0000256" key="1">
    <source>
        <dbReference type="SAM" id="MobiDB-lite"/>
    </source>
</evidence>
<dbReference type="EMBL" id="JABMCH010000050">
    <property type="protein sequence ID" value="NUU46002.1"/>
    <property type="molecule type" value="Genomic_DNA"/>
</dbReference>
<evidence type="ECO:0000313" key="2">
    <source>
        <dbReference type="EMBL" id="NUU46002.1"/>
    </source>
</evidence>
<accession>A0A7Y6B217</accession>
<dbReference type="AlphaFoldDB" id="A0A7Y6B217"/>
<protein>
    <recommendedName>
        <fullName evidence="4">HK97 gp10 family phage protein</fullName>
    </recommendedName>
</protein>
<organism evidence="2 3">
    <name type="scientific">Sphingomonas zeae</name>
    <dbReference type="NCBI Taxonomy" id="1646122"/>
    <lineage>
        <taxon>Bacteria</taxon>
        <taxon>Pseudomonadati</taxon>
        <taxon>Pseudomonadota</taxon>
        <taxon>Alphaproteobacteria</taxon>
        <taxon>Sphingomonadales</taxon>
        <taxon>Sphingomonadaceae</taxon>
        <taxon>Sphingomonas</taxon>
    </lineage>
</organism>
<evidence type="ECO:0008006" key="4">
    <source>
        <dbReference type="Google" id="ProtNLM"/>
    </source>
</evidence>
<reference evidence="2 3" key="1">
    <citation type="submission" date="2020-05" db="EMBL/GenBank/DDBJ databases">
        <title>Genome Sequencing of Type Strains.</title>
        <authorList>
            <person name="Lemaire J.F."/>
            <person name="Inderbitzin P."/>
            <person name="Gregorio O.A."/>
            <person name="Collins S.B."/>
            <person name="Wespe N."/>
            <person name="Knight-Connoni V."/>
        </authorList>
    </citation>
    <scope>NUCLEOTIDE SEQUENCE [LARGE SCALE GENOMIC DNA]</scope>
    <source>
        <strain evidence="2 3">DSM 100049</strain>
    </source>
</reference>